<evidence type="ECO:0000256" key="5">
    <source>
        <dbReference type="ARBA" id="ARBA00022837"/>
    </source>
</evidence>
<keyword evidence="6" id="KW-0865">Zymogen</keyword>
<dbReference type="PROSITE" id="PS00135">
    <property type="entry name" value="TRYPSIN_SER"/>
    <property type="match status" value="1"/>
</dbReference>
<dbReference type="InterPro" id="IPR001254">
    <property type="entry name" value="Trypsin_dom"/>
</dbReference>
<dbReference type="InterPro" id="IPR001314">
    <property type="entry name" value="Peptidase_S1A"/>
</dbReference>
<evidence type="ECO:0000259" key="13">
    <source>
        <dbReference type="PROSITE" id="PS51888"/>
    </source>
</evidence>
<dbReference type="GO" id="GO:0004252">
    <property type="term" value="F:serine-type endopeptidase activity"/>
    <property type="evidence" value="ECO:0007669"/>
    <property type="project" value="UniProtKB-UniRule"/>
</dbReference>
<evidence type="ECO:0000256" key="11">
    <source>
        <dbReference type="RuleBase" id="RU366078"/>
    </source>
</evidence>
<dbReference type="CDD" id="cd00190">
    <property type="entry name" value="Tryp_SPc"/>
    <property type="match status" value="1"/>
</dbReference>
<evidence type="ECO:0000256" key="8">
    <source>
        <dbReference type="ARBA" id="ARBA00023180"/>
    </source>
</evidence>
<gene>
    <name evidence="14" type="primary">106084042</name>
</gene>
<comment type="subcellular location">
    <subcellularLocation>
        <location evidence="11">Secreted</location>
    </subcellularLocation>
</comment>
<dbReference type="SMART" id="SM00680">
    <property type="entry name" value="CLIP"/>
    <property type="match status" value="1"/>
</dbReference>
<dbReference type="VEuPathDB" id="VectorBase:SCAU007260"/>
<feature type="domain" description="Peptidase S1" evidence="12">
    <location>
        <begin position="110"/>
        <end position="373"/>
    </location>
</feature>
<dbReference type="FunFam" id="2.40.10.10:FF:000084">
    <property type="entry name" value="Serine protease easter"/>
    <property type="match status" value="1"/>
</dbReference>
<dbReference type="AlphaFoldDB" id="A0A1I8PEC1"/>
<dbReference type="InterPro" id="IPR022700">
    <property type="entry name" value="CLIP"/>
</dbReference>
<evidence type="ECO:0000256" key="6">
    <source>
        <dbReference type="ARBA" id="ARBA00023145"/>
    </source>
</evidence>
<evidence type="ECO:0000313" key="15">
    <source>
        <dbReference type="Proteomes" id="UP000095300"/>
    </source>
</evidence>
<evidence type="ECO:0000256" key="9">
    <source>
        <dbReference type="ARBA" id="ARBA00024195"/>
    </source>
</evidence>
<keyword evidence="2 11" id="KW-0732">Signal</keyword>
<dbReference type="SMART" id="SM00020">
    <property type="entry name" value="Tryp_SPc"/>
    <property type="match status" value="1"/>
</dbReference>
<evidence type="ECO:0000313" key="14">
    <source>
        <dbReference type="EnsemblMetazoa" id="SCAU007260-PB"/>
    </source>
</evidence>
<proteinExistence type="inferred from homology"/>
<keyword evidence="5" id="KW-0106">Calcium</keyword>
<evidence type="ECO:0000256" key="3">
    <source>
        <dbReference type="ARBA" id="ARBA00022801"/>
    </source>
</evidence>
<dbReference type="Pfam" id="PF12032">
    <property type="entry name" value="CLIP"/>
    <property type="match status" value="1"/>
</dbReference>
<dbReference type="Gene3D" id="3.30.1640.30">
    <property type="match status" value="1"/>
</dbReference>
<sequence length="374" mass="41240">MRYSLKTHIIACIIAAFCVNGSLSQINQQCYTPDRALGQCVNIVDCPASLEVLRNVQRTPQETQYLQQSLCAQVGSVVYICCKFQNRNTANEIGLLPTTRECGKSFENRIIGGNVTRIDEYPWLALIEYTKPGNAKGFHCGAALINKRYVISAAHCVIGSGLPAGWLPTGIRLGEWDRTTTRDCETSVNNRLECADPHLDVAIEEIVSHPGYNSRDTNRWNDIALIRLSREVAYTDFVSPVCLPIQTEMRSRTFEAQKLDVIGFGATEFGTSSARKLKASIDAWNFETCRQRYATRRISLQDTQMCAGGQAGVDSCSGDSGGPLVVKQRLDNRDVYVLAGLVSFGPTQCGTADWPGVYTRVGAYADWILNSIKA</sequence>
<dbReference type="InterPro" id="IPR018114">
    <property type="entry name" value="TRYPSIN_HIS"/>
</dbReference>
<dbReference type="FunFam" id="2.40.10.10:FF:000028">
    <property type="entry name" value="Serine protease easter"/>
    <property type="match status" value="1"/>
</dbReference>
<dbReference type="Gene3D" id="2.40.10.10">
    <property type="entry name" value="Trypsin-like serine proteases"/>
    <property type="match status" value="2"/>
</dbReference>
<dbReference type="InterPro" id="IPR038565">
    <property type="entry name" value="CLIP_sf"/>
</dbReference>
<comment type="similarity">
    <text evidence="9 11">Belongs to the peptidase S1 family. CLIP subfamily.</text>
</comment>
<feature type="signal peptide" evidence="11">
    <location>
        <begin position="1"/>
        <end position="24"/>
    </location>
</feature>
<organism evidence="14 15">
    <name type="scientific">Stomoxys calcitrans</name>
    <name type="common">Stable fly</name>
    <name type="synonym">Conops calcitrans</name>
    <dbReference type="NCBI Taxonomy" id="35570"/>
    <lineage>
        <taxon>Eukaryota</taxon>
        <taxon>Metazoa</taxon>
        <taxon>Ecdysozoa</taxon>
        <taxon>Arthropoda</taxon>
        <taxon>Hexapoda</taxon>
        <taxon>Insecta</taxon>
        <taxon>Pterygota</taxon>
        <taxon>Neoptera</taxon>
        <taxon>Endopterygota</taxon>
        <taxon>Diptera</taxon>
        <taxon>Brachycera</taxon>
        <taxon>Muscomorpha</taxon>
        <taxon>Muscoidea</taxon>
        <taxon>Muscidae</taxon>
        <taxon>Stomoxys</taxon>
    </lineage>
</organism>
<evidence type="ECO:0000259" key="12">
    <source>
        <dbReference type="PROSITE" id="PS50240"/>
    </source>
</evidence>
<comment type="domain">
    <text evidence="11">The clip domain consists of 35-55 residues which are 'knitted' together usually by 3 conserved disulfide bonds forming a clip-like compact structure.</text>
</comment>
<evidence type="ECO:0000256" key="10">
    <source>
        <dbReference type="RuleBase" id="RU363034"/>
    </source>
</evidence>
<protein>
    <recommendedName>
        <fullName evidence="11">CLIP domain-containing serine protease</fullName>
        <ecNumber evidence="10">3.4.21.-</ecNumber>
    </recommendedName>
</protein>
<dbReference type="OrthoDB" id="9028152at2759"/>
<dbReference type="Pfam" id="PF00089">
    <property type="entry name" value="Trypsin"/>
    <property type="match status" value="1"/>
</dbReference>
<feature type="chain" id="PRO_5023978678" description="CLIP domain-containing serine protease" evidence="11">
    <location>
        <begin position="25"/>
        <end position="374"/>
    </location>
</feature>
<dbReference type="EC" id="3.4.21.-" evidence="10"/>
<keyword evidence="11" id="KW-0964">Secreted</keyword>
<keyword evidence="1 10" id="KW-0645">Protease</keyword>
<dbReference type="PRINTS" id="PR00722">
    <property type="entry name" value="CHYMOTRYPSIN"/>
</dbReference>
<keyword evidence="4 10" id="KW-0720">Serine protease</keyword>
<dbReference type="InterPro" id="IPR009003">
    <property type="entry name" value="Peptidase_S1_PA"/>
</dbReference>
<dbReference type="SUPFAM" id="SSF50494">
    <property type="entry name" value="Trypsin-like serine proteases"/>
    <property type="match status" value="1"/>
</dbReference>
<evidence type="ECO:0000256" key="7">
    <source>
        <dbReference type="ARBA" id="ARBA00023157"/>
    </source>
</evidence>
<dbReference type="PROSITE" id="PS00134">
    <property type="entry name" value="TRYPSIN_HIS"/>
    <property type="match status" value="1"/>
</dbReference>
<keyword evidence="7" id="KW-1015">Disulfide bond</keyword>
<dbReference type="PROSITE" id="PS51888">
    <property type="entry name" value="CLIP"/>
    <property type="match status" value="1"/>
</dbReference>
<dbReference type="InterPro" id="IPR033116">
    <property type="entry name" value="TRYPSIN_SER"/>
</dbReference>
<evidence type="ECO:0000256" key="4">
    <source>
        <dbReference type="ARBA" id="ARBA00022825"/>
    </source>
</evidence>
<name>A0A1I8PEC1_STOCA</name>
<dbReference type="GO" id="GO:0006508">
    <property type="term" value="P:proteolysis"/>
    <property type="evidence" value="ECO:0007669"/>
    <property type="project" value="UniProtKB-KW"/>
</dbReference>
<dbReference type="PANTHER" id="PTHR24256">
    <property type="entry name" value="TRYPTASE-RELATED"/>
    <property type="match status" value="1"/>
</dbReference>
<keyword evidence="8" id="KW-0325">Glycoprotein</keyword>
<evidence type="ECO:0000256" key="1">
    <source>
        <dbReference type="ARBA" id="ARBA00022670"/>
    </source>
</evidence>
<evidence type="ECO:0000256" key="2">
    <source>
        <dbReference type="ARBA" id="ARBA00022729"/>
    </source>
</evidence>
<dbReference type="InterPro" id="IPR043504">
    <property type="entry name" value="Peptidase_S1_PA_chymotrypsin"/>
</dbReference>
<keyword evidence="3 10" id="KW-0378">Hydrolase</keyword>
<keyword evidence="15" id="KW-1185">Reference proteome</keyword>
<dbReference type="PROSITE" id="PS50240">
    <property type="entry name" value="TRYPSIN_DOM"/>
    <property type="match status" value="1"/>
</dbReference>
<dbReference type="Proteomes" id="UP000095300">
    <property type="component" value="Unassembled WGS sequence"/>
</dbReference>
<dbReference type="EnsemblMetazoa" id="SCAU007260-RB">
    <property type="protein sequence ID" value="SCAU007260-PB"/>
    <property type="gene ID" value="SCAU007260"/>
</dbReference>
<dbReference type="GO" id="GO:0005576">
    <property type="term" value="C:extracellular region"/>
    <property type="evidence" value="ECO:0007669"/>
    <property type="project" value="UniProtKB-SubCell"/>
</dbReference>
<feature type="domain" description="Clip" evidence="13">
    <location>
        <begin position="29"/>
        <end position="82"/>
    </location>
</feature>
<dbReference type="InterPro" id="IPR051487">
    <property type="entry name" value="Ser/Thr_Proteases_Immune/Dev"/>
</dbReference>
<accession>A0A1I8PEC1</accession>
<reference evidence="14" key="1">
    <citation type="submission" date="2020-05" db="UniProtKB">
        <authorList>
            <consortium name="EnsemblMetazoa"/>
        </authorList>
    </citation>
    <scope>IDENTIFICATION</scope>
    <source>
        <strain evidence="14">USDA</strain>
    </source>
</reference>